<protein>
    <recommendedName>
        <fullName evidence="2">DUF4139 domain-containing protein</fullName>
    </recommendedName>
</protein>
<accession>A0A8H8WYV4</accession>
<dbReference type="Proteomes" id="UP000663508">
    <property type="component" value="Chromosome"/>
</dbReference>
<name>A0A8H8WYV4_9HYPH</name>
<evidence type="ECO:0000313" key="4">
    <source>
        <dbReference type="Proteomes" id="UP000663508"/>
    </source>
</evidence>
<dbReference type="KEGG" id="mind:mvi_53860"/>
<dbReference type="Pfam" id="PF13598">
    <property type="entry name" value="DUF4139"/>
    <property type="match status" value="1"/>
</dbReference>
<sequence length="657" mass="69677">MTHQLLLAGTLLLMIAAAPPLMAATGVIREVTLSSGGLAEVTLAGSVEGDATIAIDVRADQIDDILKSLVVRDPKGAVGAMRLDGEDQVEEILRTLPFTADDLSSSAQLAGKLQGVEVRIESGGRVLEGRVLGLSEREAGSETGTVRVLSVMTASGALDSVRVDDGLTVTIRDPAMVARIAEVVDVAGRAKASGARRVEIALSGTGAREVRLTYVVAAPVWKTSYRVVDHGDGRANLQAWAIIENALGEDWKGVDVTLSSGAPVTLQQRLHRRYWHRRPEAPLPVENLGLPDLDAGPLAARAAAPPLPAPMERMDRSRRAVDARYEAAPAAVAAQPAEGDVAATFRLPHPVDLGVGRTLSVPILDTEIEASRIALWKPGQGLHPIAALMLRNGTGTTLPPGILTVYDRALGYVGDARLPATPAGEQRFAAFAADRKVGVRAETKPAEVLTRITVVDGAVRATARSREETVYTVKGAPDAPRTVVIEHPRRDGWTFSSPARDGETPTAYRLTLDVAAAGTAEARAVLERVQTDTYALAEADSGMLVSWSALADDPALAGGLKALSQARADSQAATREIAEIAERIATIAAEQERIRGNLGVVPKDSELARRYLAQMGAQEDELARLGTTQGEARERLRTREARVRALIAELSGREARP</sequence>
<dbReference type="EMBL" id="AP024145">
    <property type="protein sequence ID" value="BCM86925.1"/>
    <property type="molecule type" value="Genomic_DNA"/>
</dbReference>
<organism evidence="3 4">
    <name type="scientific">Methylobacterium indicum</name>
    <dbReference type="NCBI Taxonomy" id="1775910"/>
    <lineage>
        <taxon>Bacteria</taxon>
        <taxon>Pseudomonadati</taxon>
        <taxon>Pseudomonadota</taxon>
        <taxon>Alphaproteobacteria</taxon>
        <taxon>Hyphomicrobiales</taxon>
        <taxon>Methylobacteriaceae</taxon>
        <taxon>Methylobacterium</taxon>
    </lineage>
</organism>
<proteinExistence type="predicted"/>
<keyword evidence="1" id="KW-0732">Signal</keyword>
<dbReference type="RefSeq" id="WP_244748728.1">
    <property type="nucleotide sequence ID" value="NZ_AP024145.1"/>
</dbReference>
<dbReference type="AlphaFoldDB" id="A0A8H8WYV4"/>
<feature type="domain" description="DUF4139" evidence="2">
    <location>
        <begin position="210"/>
        <end position="432"/>
    </location>
</feature>
<feature type="chain" id="PRO_5034758800" description="DUF4139 domain-containing protein" evidence="1">
    <location>
        <begin position="24"/>
        <end position="657"/>
    </location>
</feature>
<feature type="signal peptide" evidence="1">
    <location>
        <begin position="1"/>
        <end position="23"/>
    </location>
</feature>
<gene>
    <name evidence="3" type="ORF">mvi_53860</name>
</gene>
<evidence type="ECO:0000313" key="3">
    <source>
        <dbReference type="EMBL" id="BCM86925.1"/>
    </source>
</evidence>
<evidence type="ECO:0000259" key="2">
    <source>
        <dbReference type="Pfam" id="PF13598"/>
    </source>
</evidence>
<evidence type="ECO:0000256" key="1">
    <source>
        <dbReference type="SAM" id="SignalP"/>
    </source>
</evidence>
<dbReference type="InterPro" id="IPR037291">
    <property type="entry name" value="DUF4139"/>
</dbReference>
<reference evidence="3" key="1">
    <citation type="submission" date="2020-11" db="EMBL/GenBank/DDBJ databases">
        <title>Complete genome sequence of a novel pathogenic Methylobacterium strain isolated from rice in Vietnam.</title>
        <authorList>
            <person name="Lai K."/>
            <person name="Okazaki S."/>
            <person name="Higashi K."/>
            <person name="Mori H."/>
            <person name="Toyoda A."/>
            <person name="Kurokawa K."/>
        </authorList>
    </citation>
    <scope>NUCLEOTIDE SEQUENCE</scope>
    <source>
        <strain evidence="3">VL1</strain>
    </source>
</reference>